<dbReference type="Proteomes" id="UP000605144">
    <property type="component" value="Unassembled WGS sequence"/>
</dbReference>
<keyword evidence="2 5" id="KW-0808">Transferase</keyword>
<dbReference type="GO" id="GO:0008276">
    <property type="term" value="F:protein methyltransferase activity"/>
    <property type="evidence" value="ECO:0007669"/>
    <property type="project" value="TreeGrafter"/>
</dbReference>
<dbReference type="PANTHER" id="PTHR45875:SF1">
    <property type="entry name" value="METHYLTRANSFERASE N6AMT1"/>
    <property type="match status" value="1"/>
</dbReference>
<dbReference type="AlphaFoldDB" id="A0A832YRS1"/>
<dbReference type="Pfam" id="PF05175">
    <property type="entry name" value="MTS"/>
    <property type="match status" value="1"/>
</dbReference>
<gene>
    <name evidence="5" type="ORF">EYG76_01105</name>
</gene>
<keyword evidence="3" id="KW-0949">S-adenosyl-L-methionine</keyword>
<name>A0A832YRS1_9EURY</name>
<evidence type="ECO:0000313" key="5">
    <source>
        <dbReference type="EMBL" id="HIP16890.1"/>
    </source>
</evidence>
<dbReference type="CDD" id="cd02440">
    <property type="entry name" value="AdoMet_MTases"/>
    <property type="match status" value="1"/>
</dbReference>
<protein>
    <submittedName>
        <fullName evidence="5">Methyltransferase domain-containing protein</fullName>
    </submittedName>
</protein>
<sequence length="215" mass="24408">MKILRIKDIVIKTHPVVYEPAEDSELLMDNLVEVKNKVVLDVGTGTGIQGIYASKRGSRITVGVDINPYAIELSKENALLNNLKLNKNIFFFQSDLFNNMDIITKNLGINKFDVILFNAPYLPTSEEEKIQGYLNYAFDGGKDGRKVLDRFISEVGDYLKEDGTIQIVQSSLTGEEETLSKLKKYGFYSKKTAYIKYPYEELQIITAKRDCNDEP</sequence>
<feature type="domain" description="Methyltransferase small" evidence="4">
    <location>
        <begin position="23"/>
        <end position="182"/>
    </location>
</feature>
<dbReference type="EMBL" id="DQSV01000020">
    <property type="protein sequence ID" value="HIP16890.1"/>
    <property type="molecule type" value="Genomic_DNA"/>
</dbReference>
<comment type="caution">
    <text evidence="5">The sequence shown here is derived from an EMBL/GenBank/DDBJ whole genome shotgun (WGS) entry which is preliminary data.</text>
</comment>
<dbReference type="NCBIfam" id="NF011529">
    <property type="entry name" value="PRK14968.1-3"/>
    <property type="match status" value="1"/>
</dbReference>
<evidence type="ECO:0000256" key="2">
    <source>
        <dbReference type="ARBA" id="ARBA00022679"/>
    </source>
</evidence>
<evidence type="ECO:0000256" key="3">
    <source>
        <dbReference type="ARBA" id="ARBA00022691"/>
    </source>
</evidence>
<dbReference type="Gene3D" id="3.40.50.150">
    <property type="entry name" value="Vaccinia Virus protein VP39"/>
    <property type="match status" value="1"/>
</dbReference>
<reference evidence="5" key="1">
    <citation type="journal article" date="2020" name="ISME J.">
        <title>Gammaproteobacteria mediating utilization of methyl-, sulfur- and petroleum organic compounds in deep ocean hydrothermal plumes.</title>
        <authorList>
            <person name="Zhou Z."/>
            <person name="Liu Y."/>
            <person name="Pan J."/>
            <person name="Cron B.R."/>
            <person name="Toner B.M."/>
            <person name="Anantharaman K."/>
            <person name="Breier J.A."/>
            <person name="Dick G.J."/>
            <person name="Li M."/>
        </authorList>
    </citation>
    <scope>NUCLEOTIDE SEQUENCE</scope>
    <source>
        <strain evidence="5">SZUA-1385</strain>
    </source>
</reference>
<dbReference type="NCBIfam" id="TIGR00537">
    <property type="entry name" value="hemK_rel_arch"/>
    <property type="match status" value="1"/>
</dbReference>
<evidence type="ECO:0000256" key="1">
    <source>
        <dbReference type="ARBA" id="ARBA00022603"/>
    </source>
</evidence>
<dbReference type="GO" id="GO:0032259">
    <property type="term" value="P:methylation"/>
    <property type="evidence" value="ECO:0007669"/>
    <property type="project" value="UniProtKB-KW"/>
</dbReference>
<dbReference type="SUPFAM" id="SSF53335">
    <property type="entry name" value="S-adenosyl-L-methionine-dependent methyltransferases"/>
    <property type="match status" value="1"/>
</dbReference>
<dbReference type="InterPro" id="IPR029063">
    <property type="entry name" value="SAM-dependent_MTases_sf"/>
</dbReference>
<dbReference type="GO" id="GO:0008757">
    <property type="term" value="F:S-adenosylmethionine-dependent methyltransferase activity"/>
    <property type="evidence" value="ECO:0007669"/>
    <property type="project" value="TreeGrafter"/>
</dbReference>
<dbReference type="InterPro" id="IPR052190">
    <property type="entry name" value="Euk-Arch_PrmC-MTase"/>
</dbReference>
<accession>A0A832YRS1</accession>
<dbReference type="GO" id="GO:0035657">
    <property type="term" value="C:eRF1 methyltransferase complex"/>
    <property type="evidence" value="ECO:0007669"/>
    <property type="project" value="TreeGrafter"/>
</dbReference>
<keyword evidence="1 5" id="KW-0489">Methyltransferase</keyword>
<dbReference type="InterPro" id="IPR007848">
    <property type="entry name" value="Small_mtfrase_dom"/>
</dbReference>
<evidence type="ECO:0000313" key="6">
    <source>
        <dbReference type="Proteomes" id="UP000605144"/>
    </source>
</evidence>
<dbReference type="InterPro" id="IPR004557">
    <property type="entry name" value="PrmC-related"/>
</dbReference>
<organism evidence="5 6">
    <name type="scientific">Methanothermococcus okinawensis</name>
    <dbReference type="NCBI Taxonomy" id="155863"/>
    <lineage>
        <taxon>Archaea</taxon>
        <taxon>Methanobacteriati</taxon>
        <taxon>Methanobacteriota</taxon>
        <taxon>Methanomada group</taxon>
        <taxon>Methanococci</taxon>
        <taxon>Methanococcales</taxon>
        <taxon>Methanococcaceae</taxon>
        <taxon>Methanothermococcus</taxon>
    </lineage>
</organism>
<proteinExistence type="predicted"/>
<evidence type="ECO:0000259" key="4">
    <source>
        <dbReference type="Pfam" id="PF05175"/>
    </source>
</evidence>
<dbReference type="PANTHER" id="PTHR45875">
    <property type="entry name" value="METHYLTRANSFERASE N6AMT1"/>
    <property type="match status" value="1"/>
</dbReference>